<gene>
    <name evidence="1" type="ORF">OBE_11033</name>
</gene>
<feature type="non-terminal residue" evidence="1">
    <location>
        <position position="170"/>
    </location>
</feature>
<proteinExistence type="predicted"/>
<feature type="non-terminal residue" evidence="1">
    <location>
        <position position="1"/>
    </location>
</feature>
<dbReference type="AlphaFoldDB" id="K1SFZ0"/>
<protein>
    <submittedName>
        <fullName evidence="1">IS transposase</fullName>
    </submittedName>
</protein>
<organism evidence="1">
    <name type="scientific">human gut metagenome</name>
    <dbReference type="NCBI Taxonomy" id="408170"/>
    <lineage>
        <taxon>unclassified sequences</taxon>
        <taxon>metagenomes</taxon>
        <taxon>organismal metagenomes</taxon>
    </lineage>
</organism>
<evidence type="ECO:0000313" key="1">
    <source>
        <dbReference type="EMBL" id="EKC56498.1"/>
    </source>
</evidence>
<dbReference type="EMBL" id="AJWZ01007584">
    <property type="protein sequence ID" value="EKC56498.1"/>
    <property type="molecule type" value="Genomic_DNA"/>
</dbReference>
<name>K1SFZ0_9ZZZZ</name>
<reference evidence="1" key="1">
    <citation type="journal article" date="2013" name="Environ. Microbiol.">
        <title>Microbiota from the distal guts of lean and obese adolescents exhibit partial functional redundancy besides clear differences in community structure.</title>
        <authorList>
            <person name="Ferrer M."/>
            <person name="Ruiz A."/>
            <person name="Lanza F."/>
            <person name="Haange S.B."/>
            <person name="Oberbach A."/>
            <person name="Till H."/>
            <person name="Bargiela R."/>
            <person name="Campoy C."/>
            <person name="Segura M.T."/>
            <person name="Richter M."/>
            <person name="von Bergen M."/>
            <person name="Seifert J."/>
            <person name="Suarez A."/>
        </authorList>
    </citation>
    <scope>NUCLEOTIDE SEQUENCE</scope>
</reference>
<accession>K1SFZ0</accession>
<sequence>TQTDKQALKALYKERDKLLRDGGFSEYGFKSDIKNYYKHFNNNIGSNVAFHGIAPQVWAAFEKMLFKKEGKKVHFKKKGDIHSLRGYSAAGKSGGVEIIFRETYIEWKGLKLPLKLSPDNIYETQMLSYRVKYVRLLRKPGKRKDRWYAQLSLEGKPVIKYNPKTGEVRH</sequence>
<comment type="caution">
    <text evidence="1">The sequence shown here is derived from an EMBL/GenBank/DDBJ whole genome shotgun (WGS) entry which is preliminary data.</text>
</comment>